<keyword evidence="1" id="KW-0472">Membrane</keyword>
<comment type="caution">
    <text evidence="2">The sequence shown here is derived from an EMBL/GenBank/DDBJ whole genome shotgun (WGS) entry which is preliminary data.</text>
</comment>
<evidence type="ECO:0000313" key="3">
    <source>
        <dbReference type="Proteomes" id="UP001500187"/>
    </source>
</evidence>
<gene>
    <name evidence="2" type="ORF">GCM10023352_11630</name>
</gene>
<keyword evidence="3" id="KW-1185">Reference proteome</keyword>
<reference evidence="3" key="1">
    <citation type="journal article" date="2019" name="Int. J. Syst. Evol. Microbiol.">
        <title>The Global Catalogue of Microorganisms (GCM) 10K type strain sequencing project: providing services to taxonomists for standard genome sequencing and annotation.</title>
        <authorList>
            <consortium name="The Broad Institute Genomics Platform"/>
            <consortium name="The Broad Institute Genome Sequencing Center for Infectious Disease"/>
            <person name="Wu L."/>
            <person name="Ma J."/>
        </authorList>
    </citation>
    <scope>NUCLEOTIDE SEQUENCE [LARGE SCALE GENOMIC DNA]</scope>
    <source>
        <strain evidence="3">JCM 18541</strain>
    </source>
</reference>
<dbReference type="NCBIfam" id="NF041681">
    <property type="entry name" value="HGxxPAAW"/>
    <property type="match status" value="1"/>
</dbReference>
<dbReference type="RefSeq" id="WP_345445518.1">
    <property type="nucleotide sequence ID" value="NZ_BAABKP010000001.1"/>
</dbReference>
<dbReference type="InterPro" id="IPR046550">
    <property type="entry name" value="DUF6704"/>
</dbReference>
<evidence type="ECO:0008006" key="4">
    <source>
        <dbReference type="Google" id="ProtNLM"/>
    </source>
</evidence>
<evidence type="ECO:0000313" key="2">
    <source>
        <dbReference type="EMBL" id="GAA4794435.1"/>
    </source>
</evidence>
<proteinExistence type="predicted"/>
<name>A0ABP9BED3_9MICC</name>
<keyword evidence="1" id="KW-1133">Transmembrane helix</keyword>
<feature type="transmembrane region" description="Helical" evidence="1">
    <location>
        <begin position="21"/>
        <end position="41"/>
    </location>
</feature>
<sequence length="82" mass="8627">MSKQTVEMVPDLPHTNHGNTIASWAMLGIITLGFLVAAIGFDLSSTPIFIVGVAIMLIGLVAGLVLRAAGYGQGGKHTKYHH</sequence>
<keyword evidence="1" id="KW-0812">Transmembrane</keyword>
<feature type="transmembrane region" description="Helical" evidence="1">
    <location>
        <begin position="47"/>
        <end position="69"/>
    </location>
</feature>
<dbReference type="Proteomes" id="UP001500187">
    <property type="component" value="Unassembled WGS sequence"/>
</dbReference>
<evidence type="ECO:0000256" key="1">
    <source>
        <dbReference type="SAM" id="Phobius"/>
    </source>
</evidence>
<organism evidence="2 3">
    <name type="scientific">Rothia endophytica</name>
    <dbReference type="NCBI Taxonomy" id="1324766"/>
    <lineage>
        <taxon>Bacteria</taxon>
        <taxon>Bacillati</taxon>
        <taxon>Actinomycetota</taxon>
        <taxon>Actinomycetes</taxon>
        <taxon>Micrococcales</taxon>
        <taxon>Micrococcaceae</taxon>
        <taxon>Rothia</taxon>
    </lineage>
</organism>
<dbReference type="EMBL" id="BAABKP010000001">
    <property type="protein sequence ID" value="GAA4794435.1"/>
    <property type="molecule type" value="Genomic_DNA"/>
</dbReference>
<protein>
    <recommendedName>
        <fullName evidence="4">DUF2631 domain-containing protein</fullName>
    </recommendedName>
</protein>
<accession>A0ABP9BED3</accession>
<dbReference type="Pfam" id="PF20447">
    <property type="entry name" value="DUF6704"/>
    <property type="match status" value="1"/>
</dbReference>